<sequence length="348" mass="39631">MPLVISKEIASPRRKSTVRNKISKKSASRNSRKSSKGTPKSRSKHNKSDADSQSEMDYSNRDEIDNSGPPENQENEEHDTHNISTASADTVFDEHSNSSNATAVSKRAIDYFDMSNIKETGRVKCSICFQKYKNNPFSDSNLRSNLGFKHGCNNYLYRSQMKQRVNRENKSAIASHLKKELDAAAVRCIVKDDLSFGTFRRPGMKELLEKLRPGYRGPTRQTVRKRLEGLRLTDLGSIFDEWIDNDKDYVTDDEGGEYVSTLGDEDRDDSDSDSDCSDDDNNSLSVQPQQGRRAIDDEEAEEINRLLWDPDELKKRISILLEKIRKLIKMINKSSILTSFVRSEVQSK</sequence>
<protein>
    <submittedName>
        <fullName evidence="2">Uncharacterized protein</fullName>
    </submittedName>
</protein>
<reference evidence="2" key="1">
    <citation type="submission" date="2021-02" db="EMBL/GenBank/DDBJ databases">
        <authorList>
            <person name="Nowell W R."/>
        </authorList>
    </citation>
    <scope>NUCLEOTIDE SEQUENCE</scope>
</reference>
<feature type="compositionally biased region" description="Acidic residues" evidence="1">
    <location>
        <begin position="263"/>
        <end position="281"/>
    </location>
</feature>
<keyword evidence="3" id="KW-1185">Reference proteome</keyword>
<feature type="compositionally biased region" description="Basic residues" evidence="1">
    <location>
        <begin position="12"/>
        <end position="45"/>
    </location>
</feature>
<name>A0A815B2E1_ADIRI</name>
<evidence type="ECO:0000313" key="2">
    <source>
        <dbReference type="EMBL" id="CAF1263376.1"/>
    </source>
</evidence>
<organism evidence="2 3">
    <name type="scientific">Adineta ricciae</name>
    <name type="common">Rotifer</name>
    <dbReference type="NCBI Taxonomy" id="249248"/>
    <lineage>
        <taxon>Eukaryota</taxon>
        <taxon>Metazoa</taxon>
        <taxon>Spiralia</taxon>
        <taxon>Gnathifera</taxon>
        <taxon>Rotifera</taxon>
        <taxon>Eurotatoria</taxon>
        <taxon>Bdelloidea</taxon>
        <taxon>Adinetida</taxon>
        <taxon>Adinetidae</taxon>
        <taxon>Adineta</taxon>
    </lineage>
</organism>
<dbReference type="EMBL" id="CAJNOR010002212">
    <property type="protein sequence ID" value="CAF1263376.1"/>
    <property type="molecule type" value="Genomic_DNA"/>
</dbReference>
<dbReference type="AlphaFoldDB" id="A0A815B2E1"/>
<gene>
    <name evidence="2" type="ORF">XAT740_LOCUS26900</name>
</gene>
<feature type="region of interest" description="Disordered" evidence="1">
    <location>
        <begin position="253"/>
        <end position="296"/>
    </location>
</feature>
<proteinExistence type="predicted"/>
<evidence type="ECO:0000256" key="1">
    <source>
        <dbReference type="SAM" id="MobiDB-lite"/>
    </source>
</evidence>
<feature type="region of interest" description="Disordered" evidence="1">
    <location>
        <begin position="1"/>
        <end position="80"/>
    </location>
</feature>
<comment type="caution">
    <text evidence="2">The sequence shown here is derived from an EMBL/GenBank/DDBJ whole genome shotgun (WGS) entry which is preliminary data.</text>
</comment>
<evidence type="ECO:0000313" key="3">
    <source>
        <dbReference type="Proteomes" id="UP000663828"/>
    </source>
</evidence>
<dbReference type="Proteomes" id="UP000663828">
    <property type="component" value="Unassembled WGS sequence"/>
</dbReference>
<accession>A0A815B2E1</accession>